<dbReference type="AlphaFoldDB" id="W7TMN4"/>
<reference evidence="2 3" key="1">
    <citation type="journal article" date="2014" name="Mol. Plant">
        <title>Chromosome Scale Genome Assembly and Transcriptome Profiling of Nannochloropsis gaditana in Nitrogen Depletion.</title>
        <authorList>
            <person name="Corteggiani Carpinelli E."/>
            <person name="Telatin A."/>
            <person name="Vitulo N."/>
            <person name="Forcato C."/>
            <person name="D'Angelo M."/>
            <person name="Schiavon R."/>
            <person name="Vezzi A."/>
            <person name="Giacometti G.M."/>
            <person name="Morosinotto T."/>
            <person name="Valle G."/>
        </authorList>
    </citation>
    <scope>NUCLEOTIDE SEQUENCE [LARGE SCALE GENOMIC DNA]</scope>
    <source>
        <strain evidence="2 3">B-31</strain>
    </source>
</reference>
<proteinExistence type="predicted"/>
<gene>
    <name evidence="2" type="ORF">Naga_101018g1</name>
</gene>
<dbReference type="Proteomes" id="UP000019335">
    <property type="component" value="Unassembled WGS sequence"/>
</dbReference>
<feature type="region of interest" description="Disordered" evidence="1">
    <location>
        <begin position="26"/>
        <end position="133"/>
    </location>
</feature>
<name>W7TMN4_9STRA</name>
<comment type="caution">
    <text evidence="2">The sequence shown here is derived from an EMBL/GenBank/DDBJ whole genome shotgun (WGS) entry which is preliminary data.</text>
</comment>
<sequence length="133" mass="14330">MTVWAWRGVLPGREIIFPSARCRLGGTGGWRHTDSGLTRFPFLLPRAPGLPPPHGSSQPPPPWGGYPPPRDKSRGTASTPLPPFPPGPTLPPPRRHNVWTRLRFPGQRTVPVPRAGGRAGGRAGRPRPSPTGP</sequence>
<feature type="compositionally biased region" description="Pro residues" evidence="1">
    <location>
        <begin position="48"/>
        <end position="68"/>
    </location>
</feature>
<organism evidence="2 3">
    <name type="scientific">Nannochloropsis gaditana</name>
    <dbReference type="NCBI Taxonomy" id="72520"/>
    <lineage>
        <taxon>Eukaryota</taxon>
        <taxon>Sar</taxon>
        <taxon>Stramenopiles</taxon>
        <taxon>Ochrophyta</taxon>
        <taxon>Eustigmatophyceae</taxon>
        <taxon>Eustigmatales</taxon>
        <taxon>Monodopsidaceae</taxon>
        <taxon>Nannochloropsis</taxon>
    </lineage>
</organism>
<evidence type="ECO:0000313" key="3">
    <source>
        <dbReference type="Proteomes" id="UP000019335"/>
    </source>
</evidence>
<accession>W7TMN4</accession>
<evidence type="ECO:0000313" key="2">
    <source>
        <dbReference type="EMBL" id="EWM21681.1"/>
    </source>
</evidence>
<keyword evidence="3" id="KW-1185">Reference proteome</keyword>
<evidence type="ECO:0000256" key="1">
    <source>
        <dbReference type="SAM" id="MobiDB-lite"/>
    </source>
</evidence>
<protein>
    <submittedName>
        <fullName evidence="2">Uncharacterized protein</fullName>
    </submittedName>
</protein>
<dbReference type="EMBL" id="AZIL01002421">
    <property type="protein sequence ID" value="EWM21681.1"/>
    <property type="molecule type" value="Genomic_DNA"/>
</dbReference>
<feature type="compositionally biased region" description="Pro residues" evidence="1">
    <location>
        <begin position="80"/>
        <end position="92"/>
    </location>
</feature>